<dbReference type="EMBL" id="FMAR01000001">
    <property type="protein sequence ID" value="SCB84424.1"/>
    <property type="molecule type" value="Genomic_DNA"/>
</dbReference>
<keyword evidence="2" id="KW-1185">Reference proteome</keyword>
<reference evidence="1 2" key="1">
    <citation type="submission" date="2016-08" db="EMBL/GenBank/DDBJ databases">
        <authorList>
            <person name="Seilhamer J.J."/>
        </authorList>
    </citation>
    <scope>NUCLEOTIDE SEQUENCE [LARGE SCALE GENOMIC DNA]</scope>
    <source>
        <strain evidence="1 2">A37T2</strain>
    </source>
</reference>
<evidence type="ECO:0000313" key="2">
    <source>
        <dbReference type="Proteomes" id="UP000242818"/>
    </source>
</evidence>
<organism evidence="1 2">
    <name type="scientific">Chitinophaga costaii</name>
    <dbReference type="NCBI Taxonomy" id="1335309"/>
    <lineage>
        <taxon>Bacteria</taxon>
        <taxon>Pseudomonadati</taxon>
        <taxon>Bacteroidota</taxon>
        <taxon>Chitinophagia</taxon>
        <taxon>Chitinophagales</taxon>
        <taxon>Chitinophagaceae</taxon>
        <taxon>Chitinophaga</taxon>
    </lineage>
</organism>
<sequence>MLINKTNPRSASVAGIFYAVRAIVYRLLNELQVVAFTNWSLRAPSAR</sequence>
<accession>A0A1C3ZPT7</accession>
<protein>
    <submittedName>
        <fullName evidence="1">Uncharacterized protein</fullName>
    </submittedName>
</protein>
<gene>
    <name evidence="1" type="ORF">GA0116948_101502</name>
</gene>
<evidence type="ECO:0000313" key="1">
    <source>
        <dbReference type="EMBL" id="SCB84424.1"/>
    </source>
</evidence>
<name>A0A1C3ZPT7_9BACT</name>
<dbReference type="Proteomes" id="UP000242818">
    <property type="component" value="Unassembled WGS sequence"/>
</dbReference>
<dbReference type="AlphaFoldDB" id="A0A1C3ZPT7"/>
<proteinExistence type="predicted"/>